<dbReference type="Proteomes" id="UP001305779">
    <property type="component" value="Unassembled WGS sequence"/>
</dbReference>
<evidence type="ECO:0008006" key="3">
    <source>
        <dbReference type="Google" id="ProtNLM"/>
    </source>
</evidence>
<keyword evidence="2" id="KW-1185">Reference proteome</keyword>
<evidence type="ECO:0000313" key="2">
    <source>
        <dbReference type="Proteomes" id="UP001305779"/>
    </source>
</evidence>
<proteinExistence type="predicted"/>
<protein>
    <recommendedName>
        <fullName evidence="3">C2H2-type domain-containing protein</fullName>
    </recommendedName>
</protein>
<gene>
    <name evidence="1" type="ORF">PRZ48_008111</name>
</gene>
<accession>A0ABR0EEK4</accession>
<reference evidence="1 2" key="1">
    <citation type="journal article" date="2023" name="G3 (Bethesda)">
        <title>A chromosome-level genome assembly of Zasmidium syzygii isolated from banana leaves.</title>
        <authorList>
            <person name="van Westerhoven A.C."/>
            <person name="Mehrabi R."/>
            <person name="Talebi R."/>
            <person name="Steentjes M.B.F."/>
            <person name="Corcolon B."/>
            <person name="Chong P.A."/>
            <person name="Kema G.H.J."/>
            <person name="Seidl M.F."/>
        </authorList>
    </citation>
    <scope>NUCLEOTIDE SEQUENCE [LARGE SCALE GENOMIC DNA]</scope>
    <source>
        <strain evidence="1 2">P124</strain>
    </source>
</reference>
<organism evidence="1 2">
    <name type="scientific">Zasmidium cellare</name>
    <name type="common">Wine cellar mold</name>
    <name type="synonym">Racodium cellare</name>
    <dbReference type="NCBI Taxonomy" id="395010"/>
    <lineage>
        <taxon>Eukaryota</taxon>
        <taxon>Fungi</taxon>
        <taxon>Dikarya</taxon>
        <taxon>Ascomycota</taxon>
        <taxon>Pezizomycotina</taxon>
        <taxon>Dothideomycetes</taxon>
        <taxon>Dothideomycetidae</taxon>
        <taxon>Mycosphaerellales</taxon>
        <taxon>Mycosphaerellaceae</taxon>
        <taxon>Zasmidium</taxon>
    </lineage>
</organism>
<sequence>MGTYSVGSQAVAESLTIQAISSTQHQITHLPEKISCYGCPRKFRRYPDMIIHLEGRGCPSGISIEELNRSAAMCFQWKKYLDKPFREGLLAGDDSYRSDPDGLPFKCPRCEESFPLLSSMFMHIWSPSCGQGLNGGPIKKLKRWLWKRLHWRKQHREGGVGLDMDEATQAFQVMALHASF</sequence>
<comment type="caution">
    <text evidence="1">The sequence shown here is derived from an EMBL/GenBank/DDBJ whole genome shotgun (WGS) entry which is preliminary data.</text>
</comment>
<evidence type="ECO:0000313" key="1">
    <source>
        <dbReference type="EMBL" id="KAK4499925.1"/>
    </source>
</evidence>
<dbReference type="EMBL" id="JAXOVC010000006">
    <property type="protein sequence ID" value="KAK4499925.1"/>
    <property type="molecule type" value="Genomic_DNA"/>
</dbReference>
<name>A0ABR0EEK4_ZASCE</name>